<dbReference type="Proteomes" id="UP000828390">
    <property type="component" value="Unassembled WGS sequence"/>
</dbReference>
<protein>
    <submittedName>
        <fullName evidence="2">Uncharacterized protein</fullName>
    </submittedName>
</protein>
<evidence type="ECO:0000313" key="3">
    <source>
        <dbReference type="Proteomes" id="UP000828390"/>
    </source>
</evidence>
<accession>A0A9D4JAT8</accession>
<comment type="caution">
    <text evidence="2">The sequence shown here is derived from an EMBL/GenBank/DDBJ whole genome shotgun (WGS) entry which is preliminary data.</text>
</comment>
<gene>
    <name evidence="2" type="ORF">DPMN_133272</name>
</gene>
<evidence type="ECO:0000256" key="1">
    <source>
        <dbReference type="SAM" id="MobiDB-lite"/>
    </source>
</evidence>
<reference evidence="2" key="2">
    <citation type="submission" date="2020-11" db="EMBL/GenBank/DDBJ databases">
        <authorList>
            <person name="McCartney M.A."/>
            <person name="Auch B."/>
            <person name="Kono T."/>
            <person name="Mallez S."/>
            <person name="Becker A."/>
            <person name="Gohl D.M."/>
            <person name="Silverstein K.A.T."/>
            <person name="Koren S."/>
            <person name="Bechman K.B."/>
            <person name="Herman A."/>
            <person name="Abrahante J.E."/>
            <person name="Garbe J."/>
        </authorList>
    </citation>
    <scope>NUCLEOTIDE SEQUENCE</scope>
    <source>
        <strain evidence="2">Duluth1</strain>
        <tissue evidence="2">Whole animal</tissue>
    </source>
</reference>
<dbReference type="EMBL" id="JAIWYP010000006">
    <property type="protein sequence ID" value="KAH3804980.1"/>
    <property type="molecule type" value="Genomic_DNA"/>
</dbReference>
<dbReference type="AlphaFoldDB" id="A0A9D4JAT8"/>
<feature type="region of interest" description="Disordered" evidence="1">
    <location>
        <begin position="60"/>
        <end position="79"/>
    </location>
</feature>
<feature type="compositionally biased region" description="Low complexity" evidence="1">
    <location>
        <begin position="27"/>
        <end position="41"/>
    </location>
</feature>
<reference evidence="2" key="1">
    <citation type="journal article" date="2019" name="bioRxiv">
        <title>The Genome of the Zebra Mussel, Dreissena polymorpha: A Resource for Invasive Species Research.</title>
        <authorList>
            <person name="McCartney M.A."/>
            <person name="Auch B."/>
            <person name="Kono T."/>
            <person name="Mallez S."/>
            <person name="Zhang Y."/>
            <person name="Obille A."/>
            <person name="Becker A."/>
            <person name="Abrahante J.E."/>
            <person name="Garbe J."/>
            <person name="Badalamenti J.P."/>
            <person name="Herman A."/>
            <person name="Mangelson H."/>
            <person name="Liachko I."/>
            <person name="Sullivan S."/>
            <person name="Sone E.D."/>
            <person name="Koren S."/>
            <person name="Silverstein K.A.T."/>
            <person name="Beckman K.B."/>
            <person name="Gohl D.M."/>
        </authorList>
    </citation>
    <scope>NUCLEOTIDE SEQUENCE</scope>
    <source>
        <strain evidence="2">Duluth1</strain>
        <tissue evidence="2">Whole animal</tissue>
    </source>
</reference>
<name>A0A9D4JAT8_DREPO</name>
<proteinExistence type="predicted"/>
<feature type="region of interest" description="Disordered" evidence="1">
    <location>
        <begin position="16"/>
        <end position="49"/>
    </location>
</feature>
<evidence type="ECO:0000313" key="2">
    <source>
        <dbReference type="EMBL" id="KAH3804980.1"/>
    </source>
</evidence>
<organism evidence="2 3">
    <name type="scientific">Dreissena polymorpha</name>
    <name type="common">Zebra mussel</name>
    <name type="synonym">Mytilus polymorpha</name>
    <dbReference type="NCBI Taxonomy" id="45954"/>
    <lineage>
        <taxon>Eukaryota</taxon>
        <taxon>Metazoa</taxon>
        <taxon>Spiralia</taxon>
        <taxon>Lophotrochozoa</taxon>
        <taxon>Mollusca</taxon>
        <taxon>Bivalvia</taxon>
        <taxon>Autobranchia</taxon>
        <taxon>Heteroconchia</taxon>
        <taxon>Euheterodonta</taxon>
        <taxon>Imparidentia</taxon>
        <taxon>Neoheterodontei</taxon>
        <taxon>Myida</taxon>
        <taxon>Dreissenoidea</taxon>
        <taxon>Dreissenidae</taxon>
        <taxon>Dreissena</taxon>
    </lineage>
</organism>
<keyword evidence="3" id="KW-1185">Reference proteome</keyword>
<sequence length="138" mass="14389">MNRGKPGLHWESIKTFNTSGMNRDGSATTGAAPGTTGTAPPWQSYGNAPVNAVRVPKTGALPERHRHSRGSAGAFPATTGVKPGRCLPAVLRYYGARPAFTGAQPGHYQRQPGLCWDAAGFHWGFSGDNRSSAGASPG</sequence>